<feature type="region of interest" description="Disordered" evidence="2">
    <location>
        <begin position="295"/>
        <end position="314"/>
    </location>
</feature>
<keyword evidence="3" id="KW-1133">Transmembrane helix</keyword>
<organism evidence="5 6">
    <name type="scientific">Iningainema tapete BLCC-T55</name>
    <dbReference type="NCBI Taxonomy" id="2748662"/>
    <lineage>
        <taxon>Bacteria</taxon>
        <taxon>Bacillati</taxon>
        <taxon>Cyanobacteriota</taxon>
        <taxon>Cyanophyceae</taxon>
        <taxon>Nostocales</taxon>
        <taxon>Scytonemataceae</taxon>
        <taxon>Iningainema tapete</taxon>
    </lineage>
</organism>
<keyword evidence="3" id="KW-0472">Membrane</keyword>
<proteinExistence type="predicted"/>
<dbReference type="EMBL" id="JACXAE010000074">
    <property type="protein sequence ID" value="MBD2775001.1"/>
    <property type="molecule type" value="Genomic_DNA"/>
</dbReference>
<name>A0A8J6XLI8_9CYAN</name>
<reference evidence="5" key="1">
    <citation type="submission" date="2020-09" db="EMBL/GenBank/DDBJ databases">
        <title>Iningainema tapete sp. nov. (Scytonemataceae, Cyanobacteria) from greenhouses in central Florida (USA) produces two types of nodularin with biosynthetic potential for microcystin-LR and anabaenopeptins.</title>
        <authorList>
            <person name="Berthold D.E."/>
            <person name="Lefler F.W."/>
            <person name="Huang I.-S."/>
            <person name="Abdulla H."/>
            <person name="Zimba P.V."/>
            <person name="Laughinghouse H.D. IV."/>
        </authorList>
    </citation>
    <scope>NUCLEOTIDE SEQUENCE</scope>
    <source>
        <strain evidence="5">BLCCT55</strain>
    </source>
</reference>
<keyword evidence="1" id="KW-0175">Coiled coil</keyword>
<feature type="domain" description="DUF4349" evidence="4">
    <location>
        <begin position="71"/>
        <end position="284"/>
    </location>
</feature>
<sequence length="314" mass="34624">MNGATELIHKSVGLLSFLLGSVIITSCASVPSSSNQALPEMRADHQMAKLAATESVAQNALTAQVVPSRPQLVKKANISVLVNSVDKSIDIVLQIIEKQQGDLIKLTEQQPKNEYARHTASIQLRVPQNLLEQTLEEIATLGTLKNRSITAEDVGAQLVDFQARLSNLRKTESNLQKIMDRSGSVRDVLDVARELSEVRQTIEQINAQLKNLQNQVAYSTITVNLEATVSSSSPQFSLGSQIYETWHKSTNSFGKFTVGLLKLSIWIVVYSPYLLILAAAGYGFRRWQYSTRPTTPTPKMLDSDEDIGARTTQL</sequence>
<dbReference type="Proteomes" id="UP000629098">
    <property type="component" value="Unassembled WGS sequence"/>
</dbReference>
<feature type="coiled-coil region" evidence="1">
    <location>
        <begin position="188"/>
        <end position="215"/>
    </location>
</feature>
<evidence type="ECO:0000256" key="3">
    <source>
        <dbReference type="SAM" id="Phobius"/>
    </source>
</evidence>
<dbReference type="Pfam" id="PF14257">
    <property type="entry name" value="DUF4349"/>
    <property type="match status" value="1"/>
</dbReference>
<dbReference type="AlphaFoldDB" id="A0A8J6XLI8"/>
<comment type="caution">
    <text evidence="5">The sequence shown here is derived from an EMBL/GenBank/DDBJ whole genome shotgun (WGS) entry which is preliminary data.</text>
</comment>
<evidence type="ECO:0000259" key="4">
    <source>
        <dbReference type="Pfam" id="PF14257"/>
    </source>
</evidence>
<keyword evidence="3" id="KW-0812">Transmembrane</keyword>
<gene>
    <name evidence="5" type="ORF">ICL16_23780</name>
</gene>
<protein>
    <submittedName>
        <fullName evidence="5">DUF4349 domain-containing protein</fullName>
    </submittedName>
</protein>
<evidence type="ECO:0000256" key="2">
    <source>
        <dbReference type="SAM" id="MobiDB-lite"/>
    </source>
</evidence>
<dbReference type="InterPro" id="IPR025645">
    <property type="entry name" value="DUF4349"/>
</dbReference>
<evidence type="ECO:0000256" key="1">
    <source>
        <dbReference type="SAM" id="Coils"/>
    </source>
</evidence>
<feature type="transmembrane region" description="Helical" evidence="3">
    <location>
        <begin position="263"/>
        <end position="284"/>
    </location>
</feature>
<evidence type="ECO:0000313" key="6">
    <source>
        <dbReference type="Proteomes" id="UP000629098"/>
    </source>
</evidence>
<keyword evidence="6" id="KW-1185">Reference proteome</keyword>
<accession>A0A8J6XLI8</accession>
<evidence type="ECO:0000313" key="5">
    <source>
        <dbReference type="EMBL" id="MBD2775001.1"/>
    </source>
</evidence>